<evidence type="ECO:0000256" key="1">
    <source>
        <dbReference type="SAM" id="SignalP"/>
    </source>
</evidence>
<comment type="caution">
    <text evidence="2">The sequence shown here is derived from an EMBL/GenBank/DDBJ whole genome shotgun (WGS) entry which is preliminary data.</text>
</comment>
<protein>
    <submittedName>
        <fullName evidence="2">Uncharacterized protein</fullName>
    </submittedName>
</protein>
<organism evidence="2 3">
    <name type="scientific">Parachaetomium inaequale</name>
    <dbReference type="NCBI Taxonomy" id="2588326"/>
    <lineage>
        <taxon>Eukaryota</taxon>
        <taxon>Fungi</taxon>
        <taxon>Dikarya</taxon>
        <taxon>Ascomycota</taxon>
        <taxon>Pezizomycotina</taxon>
        <taxon>Sordariomycetes</taxon>
        <taxon>Sordariomycetidae</taxon>
        <taxon>Sordariales</taxon>
        <taxon>Chaetomiaceae</taxon>
        <taxon>Parachaetomium</taxon>
    </lineage>
</organism>
<gene>
    <name evidence="2" type="ORF">C8A01DRAFT_35356</name>
</gene>
<feature type="signal peptide" evidence="1">
    <location>
        <begin position="1"/>
        <end position="22"/>
    </location>
</feature>
<keyword evidence="3" id="KW-1185">Reference proteome</keyword>
<evidence type="ECO:0000313" key="2">
    <source>
        <dbReference type="EMBL" id="KAK4040594.1"/>
    </source>
</evidence>
<dbReference type="Gene3D" id="2.120.10.80">
    <property type="entry name" value="Kelch-type beta propeller"/>
    <property type="match status" value="1"/>
</dbReference>
<name>A0AAN6SRM9_9PEZI</name>
<dbReference type="AlphaFoldDB" id="A0AAN6SRM9"/>
<accession>A0AAN6SRM9</accession>
<dbReference type="EMBL" id="MU854373">
    <property type="protein sequence ID" value="KAK4040594.1"/>
    <property type="molecule type" value="Genomic_DNA"/>
</dbReference>
<keyword evidence="1" id="KW-0732">Signal</keyword>
<dbReference type="Proteomes" id="UP001303115">
    <property type="component" value="Unassembled WGS sequence"/>
</dbReference>
<proteinExistence type="predicted"/>
<evidence type="ECO:0000313" key="3">
    <source>
        <dbReference type="Proteomes" id="UP001303115"/>
    </source>
</evidence>
<dbReference type="SUPFAM" id="SSF117281">
    <property type="entry name" value="Kelch motif"/>
    <property type="match status" value="1"/>
</dbReference>
<dbReference type="PROSITE" id="PS51257">
    <property type="entry name" value="PROKAR_LIPOPROTEIN"/>
    <property type="match status" value="1"/>
</dbReference>
<sequence length="155" mass="17247">MLSHRWSKHLSLAVLGLACTHAAVTVQAQSSSNLSSRSFAARATVLGKYVYIDGGVTLTEEMMGKEEEPSPSFWMFSIDISKSWSTDQDPRERKFYPDDAQPILARASHTLWTDDDEGAFYSWGGEYPSDMEGIKNELWKFTADARGGGTWILAS</sequence>
<reference evidence="3" key="1">
    <citation type="journal article" date="2023" name="Mol. Phylogenet. Evol.">
        <title>Genome-scale phylogeny and comparative genomics of the fungal order Sordariales.</title>
        <authorList>
            <person name="Hensen N."/>
            <person name="Bonometti L."/>
            <person name="Westerberg I."/>
            <person name="Brannstrom I.O."/>
            <person name="Guillou S."/>
            <person name="Cros-Aarteil S."/>
            <person name="Calhoun S."/>
            <person name="Haridas S."/>
            <person name="Kuo A."/>
            <person name="Mondo S."/>
            <person name="Pangilinan J."/>
            <person name="Riley R."/>
            <person name="LaButti K."/>
            <person name="Andreopoulos B."/>
            <person name="Lipzen A."/>
            <person name="Chen C."/>
            <person name="Yan M."/>
            <person name="Daum C."/>
            <person name="Ng V."/>
            <person name="Clum A."/>
            <person name="Steindorff A."/>
            <person name="Ohm R.A."/>
            <person name="Martin F."/>
            <person name="Silar P."/>
            <person name="Natvig D.O."/>
            <person name="Lalanne C."/>
            <person name="Gautier V."/>
            <person name="Ament-Velasquez S.L."/>
            <person name="Kruys A."/>
            <person name="Hutchinson M.I."/>
            <person name="Powell A.J."/>
            <person name="Barry K."/>
            <person name="Miller A.N."/>
            <person name="Grigoriev I.V."/>
            <person name="Debuchy R."/>
            <person name="Gladieux P."/>
            <person name="Hiltunen Thoren M."/>
            <person name="Johannesson H."/>
        </authorList>
    </citation>
    <scope>NUCLEOTIDE SEQUENCE [LARGE SCALE GENOMIC DNA]</scope>
    <source>
        <strain evidence="3">CBS 284.82</strain>
    </source>
</reference>
<dbReference type="InterPro" id="IPR015915">
    <property type="entry name" value="Kelch-typ_b-propeller"/>
</dbReference>
<feature type="chain" id="PRO_5042994844" evidence="1">
    <location>
        <begin position="23"/>
        <end position="155"/>
    </location>
</feature>